<evidence type="ECO:0000313" key="1">
    <source>
        <dbReference type="EMBL" id="MBC2688777.1"/>
    </source>
</evidence>
<protein>
    <submittedName>
        <fullName evidence="1">Uncharacterized protein</fullName>
    </submittedName>
</protein>
<reference evidence="1 2" key="1">
    <citation type="submission" date="2020-08" db="EMBL/GenBank/DDBJ databases">
        <title>Pseudomonas sp. nov.</title>
        <authorList>
            <person name="Gieschler S."/>
            <person name="Fiedler G."/>
            <person name="Brinks E."/>
            <person name="Boehnlein C."/>
            <person name="Franz C.M.A.P."/>
            <person name="Kabisch J."/>
        </authorList>
    </citation>
    <scope>NUCLEOTIDE SEQUENCE [LARGE SCALE GENOMIC DNA]</scope>
    <source>
        <strain evidence="1 2">MBT-1</strain>
    </source>
</reference>
<accession>A0A7X1KW26</accession>
<dbReference type="Proteomes" id="UP000526003">
    <property type="component" value="Unassembled WGS sequence"/>
</dbReference>
<dbReference type="EMBL" id="JACMYG010000002">
    <property type="protein sequence ID" value="MBC2688777.1"/>
    <property type="molecule type" value="Genomic_DNA"/>
</dbReference>
<dbReference type="AlphaFoldDB" id="A0A7X1KW26"/>
<gene>
    <name evidence="1" type="ORF">H7995_03070</name>
</gene>
<name>A0A7X1KW26_9PSED</name>
<sequence>MRNQFVDRTEAISFLAEHLARDGVGPHANALAQALVDEWQVAQSNKGGDSSHRAVFKPTRWVIRNEDLQLLSSLFGLLKDVFTDTAIFSGALSESDMLNLALSVGKALTKLALNLHKKGVQLGQKEFFVLMLLREDSNGKQLVTIEAAFHARFGSDHCVLEVLEKLEKCPTRAGDIELVRAGENDYWFAQDV</sequence>
<organism evidence="1 2">
    <name type="scientific">Pseudomonas kielensis</name>
    <dbReference type="NCBI Taxonomy" id="2762577"/>
    <lineage>
        <taxon>Bacteria</taxon>
        <taxon>Pseudomonadati</taxon>
        <taxon>Pseudomonadota</taxon>
        <taxon>Gammaproteobacteria</taxon>
        <taxon>Pseudomonadales</taxon>
        <taxon>Pseudomonadaceae</taxon>
        <taxon>Pseudomonas</taxon>
    </lineage>
</organism>
<proteinExistence type="predicted"/>
<keyword evidence="2" id="KW-1185">Reference proteome</keyword>
<evidence type="ECO:0000313" key="2">
    <source>
        <dbReference type="Proteomes" id="UP000526003"/>
    </source>
</evidence>
<comment type="caution">
    <text evidence="1">The sequence shown here is derived from an EMBL/GenBank/DDBJ whole genome shotgun (WGS) entry which is preliminary data.</text>
</comment>
<dbReference type="RefSeq" id="WP_185817962.1">
    <property type="nucleotide sequence ID" value="NZ_JACMYG010000002.1"/>
</dbReference>